<dbReference type="RefSeq" id="WP_308484853.1">
    <property type="nucleotide sequence ID" value="NZ_OY726398.1"/>
</dbReference>
<protein>
    <submittedName>
        <fullName evidence="2">Antitoxin VapB family protein</fullName>
    </submittedName>
</protein>
<keyword evidence="3" id="KW-1185">Reference proteome</keyword>
<reference evidence="2 3" key="1">
    <citation type="submission" date="2023-08" db="EMBL/GenBank/DDBJ databases">
        <authorList>
            <person name="Folkvardsen B D."/>
            <person name="Norman A."/>
        </authorList>
    </citation>
    <scope>NUCLEOTIDE SEQUENCE [LARGE SCALE GENOMIC DNA]</scope>
    <source>
        <strain evidence="2 3">Mu0102</strain>
    </source>
</reference>
<proteinExistence type="predicted"/>
<evidence type="ECO:0000313" key="3">
    <source>
        <dbReference type="Proteomes" id="UP001190464"/>
    </source>
</evidence>
<evidence type="ECO:0000256" key="1">
    <source>
        <dbReference type="ARBA" id="ARBA00022649"/>
    </source>
</evidence>
<accession>A0ABM9M5P6</accession>
<dbReference type="Proteomes" id="UP001190464">
    <property type="component" value="Chromosome"/>
</dbReference>
<keyword evidence="1" id="KW-1277">Toxin-antitoxin system</keyword>
<name>A0ABM9M5P6_9MYCO</name>
<gene>
    <name evidence="2" type="ORF">MU0102_004203</name>
</gene>
<dbReference type="EMBL" id="OY726398">
    <property type="protein sequence ID" value="CAJ1510493.1"/>
    <property type="molecule type" value="Genomic_DNA"/>
</dbReference>
<evidence type="ECO:0000313" key="2">
    <source>
        <dbReference type="EMBL" id="CAJ1510493.1"/>
    </source>
</evidence>
<dbReference type="Pfam" id="PF02697">
    <property type="entry name" value="VAPB_antitox"/>
    <property type="match status" value="1"/>
</dbReference>
<organism evidence="2 3">
    <name type="scientific">[Mycobacterium] holstebronense</name>
    <dbReference type="NCBI Taxonomy" id="3064288"/>
    <lineage>
        <taxon>Bacteria</taxon>
        <taxon>Bacillati</taxon>
        <taxon>Actinomycetota</taxon>
        <taxon>Actinomycetes</taxon>
        <taxon>Mycobacteriales</taxon>
        <taxon>Mycobacteriaceae</taxon>
        <taxon>Mycolicibacterium</taxon>
    </lineage>
</organism>
<dbReference type="InterPro" id="IPR003847">
    <property type="entry name" value="Put_antitoxin"/>
</dbReference>
<sequence>MATKTISIDIEAYERLRAARRSPDESFSRVIKRAHWRNEARTAGALLAALAALPVATEDELERLDEAQRMDFPPDDPWRPA</sequence>